<feature type="transmembrane region" description="Helical" evidence="6">
    <location>
        <begin position="211"/>
        <end position="231"/>
    </location>
</feature>
<dbReference type="RefSeq" id="XP_058303735.1">
    <property type="nucleotide sequence ID" value="XM_058456836.1"/>
</dbReference>
<dbReference type="PIRSF" id="PIRSF006060">
    <property type="entry name" value="AA_transporter"/>
    <property type="match status" value="1"/>
</dbReference>
<feature type="transmembrane region" description="Helical" evidence="6">
    <location>
        <begin position="182"/>
        <end position="199"/>
    </location>
</feature>
<feature type="transmembrane region" description="Helical" evidence="6">
    <location>
        <begin position="494"/>
        <end position="512"/>
    </location>
</feature>
<evidence type="ECO:0008006" key="9">
    <source>
        <dbReference type="Google" id="ProtNLM"/>
    </source>
</evidence>
<feature type="transmembrane region" description="Helical" evidence="6">
    <location>
        <begin position="394"/>
        <end position="412"/>
    </location>
</feature>
<dbReference type="PANTHER" id="PTHR45649:SF5">
    <property type="entry name" value="GABA TRANSPORTER (EUROFUNG)-RELATED"/>
    <property type="match status" value="1"/>
</dbReference>
<name>A0A9W9M683_9EURO</name>
<evidence type="ECO:0000256" key="6">
    <source>
        <dbReference type="SAM" id="Phobius"/>
    </source>
</evidence>
<evidence type="ECO:0000256" key="3">
    <source>
        <dbReference type="ARBA" id="ARBA00022692"/>
    </source>
</evidence>
<dbReference type="Gene3D" id="1.20.1740.10">
    <property type="entry name" value="Amino acid/polyamine transporter I"/>
    <property type="match status" value="1"/>
</dbReference>
<reference evidence="7" key="1">
    <citation type="submission" date="2022-12" db="EMBL/GenBank/DDBJ databases">
        <authorList>
            <person name="Petersen C."/>
        </authorList>
    </citation>
    <scope>NUCLEOTIDE SEQUENCE</scope>
    <source>
        <strain evidence="7">IBT 15544</strain>
    </source>
</reference>
<comment type="caution">
    <text evidence="7">The sequence shown here is derived from an EMBL/GenBank/DDBJ whole genome shotgun (WGS) entry which is preliminary data.</text>
</comment>
<evidence type="ECO:0000256" key="2">
    <source>
        <dbReference type="ARBA" id="ARBA00022448"/>
    </source>
</evidence>
<protein>
    <recommendedName>
        <fullName evidence="9">Amino acid permease</fullName>
    </recommendedName>
</protein>
<dbReference type="OrthoDB" id="3257095at2759"/>
<gene>
    <name evidence="7" type="ORF">N7498_009780</name>
</gene>
<keyword evidence="8" id="KW-1185">Reference proteome</keyword>
<feature type="transmembrane region" description="Helical" evidence="6">
    <location>
        <begin position="251"/>
        <end position="272"/>
    </location>
</feature>
<evidence type="ECO:0000256" key="5">
    <source>
        <dbReference type="ARBA" id="ARBA00023136"/>
    </source>
</evidence>
<feature type="transmembrane region" description="Helical" evidence="6">
    <location>
        <begin position="89"/>
        <end position="107"/>
    </location>
</feature>
<evidence type="ECO:0000313" key="7">
    <source>
        <dbReference type="EMBL" id="KAJ5190795.1"/>
    </source>
</evidence>
<reference evidence="7" key="2">
    <citation type="journal article" date="2023" name="IMA Fungus">
        <title>Comparative genomic study of the Penicillium genus elucidates a diverse pangenome and 15 lateral gene transfer events.</title>
        <authorList>
            <person name="Petersen C."/>
            <person name="Sorensen T."/>
            <person name="Nielsen M.R."/>
            <person name="Sondergaard T.E."/>
            <person name="Sorensen J.L."/>
            <person name="Fitzpatrick D.A."/>
            <person name="Frisvad J.C."/>
            <person name="Nielsen K.L."/>
        </authorList>
    </citation>
    <scope>NUCLEOTIDE SEQUENCE</scope>
    <source>
        <strain evidence="7">IBT 15544</strain>
    </source>
</reference>
<evidence type="ECO:0000313" key="8">
    <source>
        <dbReference type="Proteomes" id="UP001150904"/>
    </source>
</evidence>
<keyword evidence="5 6" id="KW-0472">Membrane</keyword>
<dbReference type="Pfam" id="PF13520">
    <property type="entry name" value="AA_permease_2"/>
    <property type="match status" value="1"/>
</dbReference>
<feature type="transmembrane region" description="Helical" evidence="6">
    <location>
        <begin position="346"/>
        <end position="367"/>
    </location>
</feature>
<sequence>MANHSIELNHLSAKRNAQSSVLDQHSHSATASGVFNGGVSTSRSSGKRMDRSFGSLAILSLSLTVLSSWESVANSFEAGLINGGPVGLVWGMVLSLTGTMAMVLSMAEMASICPLAGAQYHWTAVLAPPRIRKFSTWMQGWITVFGWQAATTSICYILATQIQGMVLLNNPGYVPAQWHGTLFMWVIAGLSSLVNIYGIKIIPALQMVGGIMHITFFIALIVPIILLSRRSTSEFVFTELLTSDQGWQSGGIAWCLGMLTVTYCFLGFDGAIHMSEEVRNPAVVIPRILIQTIAIDGVMAFVFLIAILFCIGNINEALNPTYFFPIIGIFKQATRSVAATTAMQTAISSIGMISNVGVVASVSRLTWAFARDGGLPFSSYFAHIDRQQRVPKRAILLVFASIFILSVINIASETALSAILALSTSSLYVSYLIPIVMMIIRRLDTSRGPITFGPWNLGRYGMAINIFALVFGVFVCIFVPFPTQIPVTAANMNWSGPVFIAVCLLLLLDWIFRARKIYVGPMKDLLHSKPKGSSA</sequence>
<evidence type="ECO:0000256" key="4">
    <source>
        <dbReference type="ARBA" id="ARBA00022989"/>
    </source>
</evidence>
<keyword evidence="3 6" id="KW-0812">Transmembrane</keyword>
<dbReference type="InterPro" id="IPR002293">
    <property type="entry name" value="AA/rel_permease1"/>
</dbReference>
<proteinExistence type="predicted"/>
<dbReference type="GO" id="GO:0016020">
    <property type="term" value="C:membrane"/>
    <property type="evidence" value="ECO:0007669"/>
    <property type="project" value="UniProtKB-SubCell"/>
</dbReference>
<dbReference type="EMBL" id="JAPQKR010000016">
    <property type="protein sequence ID" value="KAJ5190795.1"/>
    <property type="molecule type" value="Genomic_DNA"/>
</dbReference>
<keyword evidence="4 6" id="KW-1133">Transmembrane helix</keyword>
<comment type="subcellular location">
    <subcellularLocation>
        <location evidence="1">Membrane</location>
        <topology evidence="1">Multi-pass membrane protein</topology>
    </subcellularLocation>
</comment>
<feature type="transmembrane region" description="Helical" evidence="6">
    <location>
        <begin position="418"/>
        <end position="440"/>
    </location>
</feature>
<accession>A0A9W9M683</accession>
<feature type="transmembrane region" description="Helical" evidence="6">
    <location>
        <begin position="293"/>
        <end position="314"/>
    </location>
</feature>
<feature type="transmembrane region" description="Helical" evidence="6">
    <location>
        <begin position="52"/>
        <end position="69"/>
    </location>
</feature>
<organism evidence="7 8">
    <name type="scientific">Penicillium cinerascens</name>
    <dbReference type="NCBI Taxonomy" id="70096"/>
    <lineage>
        <taxon>Eukaryota</taxon>
        <taxon>Fungi</taxon>
        <taxon>Dikarya</taxon>
        <taxon>Ascomycota</taxon>
        <taxon>Pezizomycotina</taxon>
        <taxon>Eurotiomycetes</taxon>
        <taxon>Eurotiomycetidae</taxon>
        <taxon>Eurotiales</taxon>
        <taxon>Aspergillaceae</taxon>
        <taxon>Penicillium</taxon>
    </lineage>
</organism>
<dbReference type="GO" id="GO:0022857">
    <property type="term" value="F:transmembrane transporter activity"/>
    <property type="evidence" value="ECO:0007669"/>
    <property type="project" value="InterPro"/>
</dbReference>
<dbReference type="PANTHER" id="PTHR45649">
    <property type="entry name" value="AMINO-ACID PERMEASE BAT1"/>
    <property type="match status" value="1"/>
</dbReference>
<dbReference type="AlphaFoldDB" id="A0A9W9M683"/>
<feature type="transmembrane region" description="Helical" evidence="6">
    <location>
        <begin position="140"/>
        <end position="162"/>
    </location>
</feature>
<keyword evidence="2" id="KW-0813">Transport</keyword>
<dbReference type="GeneID" id="83184137"/>
<dbReference type="Proteomes" id="UP001150904">
    <property type="component" value="Unassembled WGS sequence"/>
</dbReference>
<feature type="transmembrane region" description="Helical" evidence="6">
    <location>
        <begin position="460"/>
        <end position="482"/>
    </location>
</feature>
<evidence type="ECO:0000256" key="1">
    <source>
        <dbReference type="ARBA" id="ARBA00004141"/>
    </source>
</evidence>